<accession>A0ABQ1ZLB5</accession>
<proteinExistence type="predicted"/>
<dbReference type="SUPFAM" id="SSF55874">
    <property type="entry name" value="ATPase domain of HSP90 chaperone/DNA topoisomerase II/histidine kinase"/>
    <property type="match status" value="1"/>
</dbReference>
<evidence type="ECO:0000313" key="3">
    <source>
        <dbReference type="EMBL" id="GGH67880.1"/>
    </source>
</evidence>
<comment type="caution">
    <text evidence="3">The sequence shown here is derived from an EMBL/GenBank/DDBJ whole genome shotgun (WGS) entry which is preliminary data.</text>
</comment>
<keyword evidence="1" id="KW-0812">Transmembrane</keyword>
<evidence type="ECO:0000256" key="1">
    <source>
        <dbReference type="SAM" id="Phobius"/>
    </source>
</evidence>
<dbReference type="Pfam" id="PF02518">
    <property type="entry name" value="HATPase_c"/>
    <property type="match status" value="1"/>
</dbReference>
<dbReference type="InterPro" id="IPR036890">
    <property type="entry name" value="HATPase_C_sf"/>
</dbReference>
<sequence length="607" mass="68546">MKKVYRTFFVRNLSSFMLPVLIPLIMLGGLSIAIIQRYVGIEAQTANQNVLDRMQGNVELLFEELDTLHMHAVSSALEFDRLRNMLNEPLPSAEDYRELASFKNFIDSPAIARPYIESIYVYVENDRGRFISSTTGGTMAFDDTYDAEWYGSYAAHRDTGKDKQWSEPRSFDKYGLATFRTDVISLYQMLDIEGKNDAVIVLNVRLDYLKEQLSLMPTSSDQHLLITDLQRQVIVRGDEPNPPSFTPRTLFDPMRPERLYGEAALGYEVLELQSPQYGLHFVSVTPKAALYELPIRLALYTGIAALLSILAAVAVSLIFARRNVRNIRHIVDMLHDAEQGTEPAARAGKNDVNAYIVQQILANFLEKKYLKTQLARRKAVNELMELSALQSQLNPHFLLNTLETVKWKAAALAGGMDNELTQMIEQLGEILKGALDLEEKEVTIEEEIRYTESYLAIQRMRSGEAFDVVWDCRAQGAEIRILKLLLQPLVENSLIHGLRGQQGGVIKIKLYESRGMLRLSVFDNGRGMTPRRLQELQSKLEGPFGQSAHIGVSNTHKRLKLAYGKKYGLRIYSREGKGTLVQIVIPLAQVKKAGGITGNSNHSERFV</sequence>
<dbReference type="Proteomes" id="UP000605427">
    <property type="component" value="Unassembled WGS sequence"/>
</dbReference>
<dbReference type="EMBL" id="BMDD01000001">
    <property type="protein sequence ID" value="GGH67880.1"/>
    <property type="molecule type" value="Genomic_DNA"/>
</dbReference>
<keyword evidence="1" id="KW-0472">Membrane</keyword>
<reference evidence="4" key="1">
    <citation type="journal article" date="2019" name="Int. J. Syst. Evol. Microbiol.">
        <title>The Global Catalogue of Microorganisms (GCM) 10K type strain sequencing project: providing services to taxonomists for standard genome sequencing and annotation.</title>
        <authorList>
            <consortium name="The Broad Institute Genomics Platform"/>
            <consortium name="The Broad Institute Genome Sequencing Center for Infectious Disease"/>
            <person name="Wu L."/>
            <person name="Ma J."/>
        </authorList>
    </citation>
    <scope>NUCLEOTIDE SEQUENCE [LARGE SCALE GENOMIC DNA]</scope>
    <source>
        <strain evidence="4">CCM 8702</strain>
    </source>
</reference>
<dbReference type="PANTHER" id="PTHR34220">
    <property type="entry name" value="SENSOR HISTIDINE KINASE YPDA"/>
    <property type="match status" value="1"/>
</dbReference>
<dbReference type="PANTHER" id="PTHR34220:SF7">
    <property type="entry name" value="SENSOR HISTIDINE KINASE YPDA"/>
    <property type="match status" value="1"/>
</dbReference>
<dbReference type="InterPro" id="IPR050640">
    <property type="entry name" value="Bact_2-comp_sensor_kinase"/>
</dbReference>
<dbReference type="RefSeq" id="WP_172237640.1">
    <property type="nucleotide sequence ID" value="NZ_BMDD01000001.1"/>
</dbReference>
<dbReference type="InterPro" id="IPR003594">
    <property type="entry name" value="HATPase_dom"/>
</dbReference>
<evidence type="ECO:0000313" key="4">
    <source>
        <dbReference type="Proteomes" id="UP000605427"/>
    </source>
</evidence>
<dbReference type="SMART" id="SM00387">
    <property type="entry name" value="HATPase_c"/>
    <property type="match status" value="1"/>
</dbReference>
<feature type="transmembrane region" description="Helical" evidence="1">
    <location>
        <begin position="12"/>
        <end position="35"/>
    </location>
</feature>
<keyword evidence="1" id="KW-1133">Transmembrane helix</keyword>
<dbReference type="Pfam" id="PF06580">
    <property type="entry name" value="His_kinase"/>
    <property type="match status" value="1"/>
</dbReference>
<feature type="transmembrane region" description="Helical" evidence="1">
    <location>
        <begin position="297"/>
        <end position="320"/>
    </location>
</feature>
<dbReference type="Gene3D" id="3.30.565.10">
    <property type="entry name" value="Histidine kinase-like ATPase, C-terminal domain"/>
    <property type="match status" value="1"/>
</dbReference>
<gene>
    <name evidence="3" type="ORF">GCM10007362_01350</name>
</gene>
<feature type="domain" description="Histidine kinase/HSP90-like ATPase" evidence="2">
    <location>
        <begin position="477"/>
        <end position="589"/>
    </location>
</feature>
<keyword evidence="4" id="KW-1185">Reference proteome</keyword>
<evidence type="ECO:0000259" key="2">
    <source>
        <dbReference type="SMART" id="SM00387"/>
    </source>
</evidence>
<organism evidence="3 4">
    <name type="scientific">Saccharibacillus endophyticus</name>
    <dbReference type="NCBI Taxonomy" id="2060666"/>
    <lineage>
        <taxon>Bacteria</taxon>
        <taxon>Bacillati</taxon>
        <taxon>Bacillota</taxon>
        <taxon>Bacilli</taxon>
        <taxon>Bacillales</taxon>
        <taxon>Paenibacillaceae</taxon>
        <taxon>Saccharibacillus</taxon>
    </lineage>
</organism>
<dbReference type="InterPro" id="IPR010559">
    <property type="entry name" value="Sig_transdc_His_kin_internal"/>
</dbReference>
<protein>
    <recommendedName>
        <fullName evidence="2">Histidine kinase/HSP90-like ATPase domain-containing protein</fullName>
    </recommendedName>
</protein>
<name>A0ABQ1ZLB5_9BACL</name>